<dbReference type="InterPro" id="IPR001466">
    <property type="entry name" value="Beta-lactam-related"/>
</dbReference>
<evidence type="ECO:0000256" key="1">
    <source>
        <dbReference type="ARBA" id="ARBA00022801"/>
    </source>
</evidence>
<dbReference type="KEGG" id="sfy:GFH48_28595"/>
<sequence>MAGGTHRGRKGGGELSAPRLRVDTPERAGLDPAELRHLVRDVRALTRGPHPWAAGVVVVAGRGPVIAVEEAAGWAVRYASYDEKTDTGVELPPTQRLPMTVRTPFDLASLTKLFTAVAAVQQLERGTLGIDARVGAYLPEFRAAGAHDITVRQLLTHTSGLRPELPLYACPDDEARLALLRAEEPSSEPGEYLYSDLNLLLLQHVLERITGRSLDVLVRDGITRPLGMTATRFGPCPDAAATEDQRRPWAKADRGMLRGVVHDENAWALGGVAGHAGLFSTARDLAVFCRTLLAGGSYGPARILGPDFVELMLTPPGLGFAIGQSWFMGTLAEAGAAGHTGFTGTSLVLDPATDTFVVLLGNTVHPRRRPVRNAPRVEVATRMARAVRDA</sequence>
<evidence type="ECO:0000313" key="5">
    <source>
        <dbReference type="Proteomes" id="UP000326179"/>
    </source>
</evidence>
<dbReference type="InterPro" id="IPR050789">
    <property type="entry name" value="Diverse_Enzym_Activities"/>
</dbReference>
<reference evidence="4 5" key="1">
    <citation type="submission" date="2019-10" db="EMBL/GenBank/DDBJ databases">
        <title>A novel species.</title>
        <authorList>
            <person name="Gao J."/>
        </authorList>
    </citation>
    <scope>NUCLEOTIDE SEQUENCE [LARGE SCALE GENOMIC DNA]</scope>
    <source>
        <strain evidence="4 5">QMT-28</strain>
    </source>
</reference>
<gene>
    <name evidence="4" type="ORF">GFH48_28595</name>
</gene>
<organism evidence="4 5">
    <name type="scientific">Streptomyces fagopyri</name>
    <dbReference type="NCBI Taxonomy" id="2662397"/>
    <lineage>
        <taxon>Bacteria</taxon>
        <taxon>Bacillati</taxon>
        <taxon>Actinomycetota</taxon>
        <taxon>Actinomycetes</taxon>
        <taxon>Kitasatosporales</taxon>
        <taxon>Streptomycetaceae</taxon>
        <taxon>Streptomyces</taxon>
    </lineage>
</organism>
<keyword evidence="5" id="KW-1185">Reference proteome</keyword>
<dbReference type="SUPFAM" id="SSF56601">
    <property type="entry name" value="beta-lactamase/transpeptidase-like"/>
    <property type="match status" value="1"/>
</dbReference>
<protein>
    <submittedName>
        <fullName evidence="4">Serine hydrolase</fullName>
    </submittedName>
</protein>
<evidence type="ECO:0000256" key="2">
    <source>
        <dbReference type="SAM" id="MobiDB-lite"/>
    </source>
</evidence>
<dbReference type="InterPro" id="IPR012338">
    <property type="entry name" value="Beta-lactam/transpept-like"/>
</dbReference>
<evidence type="ECO:0000313" key="4">
    <source>
        <dbReference type="EMBL" id="QFZ78995.1"/>
    </source>
</evidence>
<dbReference type="Gene3D" id="3.40.710.10">
    <property type="entry name" value="DD-peptidase/beta-lactamase superfamily"/>
    <property type="match status" value="1"/>
</dbReference>
<dbReference type="PANTHER" id="PTHR43283">
    <property type="entry name" value="BETA-LACTAMASE-RELATED"/>
    <property type="match status" value="1"/>
</dbReference>
<dbReference type="AlphaFoldDB" id="A0A5Q0LP44"/>
<keyword evidence="1 4" id="KW-0378">Hydrolase</keyword>
<evidence type="ECO:0000259" key="3">
    <source>
        <dbReference type="Pfam" id="PF00144"/>
    </source>
</evidence>
<feature type="domain" description="Beta-lactamase-related" evidence="3">
    <location>
        <begin position="56"/>
        <end position="377"/>
    </location>
</feature>
<name>A0A5Q0LP44_9ACTN</name>
<feature type="region of interest" description="Disordered" evidence="2">
    <location>
        <begin position="1"/>
        <end position="28"/>
    </location>
</feature>
<dbReference type="GO" id="GO:0016787">
    <property type="term" value="F:hydrolase activity"/>
    <property type="evidence" value="ECO:0007669"/>
    <property type="project" value="UniProtKB-KW"/>
</dbReference>
<feature type="compositionally biased region" description="Basic residues" evidence="2">
    <location>
        <begin position="1"/>
        <end position="10"/>
    </location>
</feature>
<dbReference type="Proteomes" id="UP000326179">
    <property type="component" value="Chromosome"/>
</dbReference>
<dbReference type="RefSeq" id="WP_153293151.1">
    <property type="nucleotide sequence ID" value="NZ_CP045643.1"/>
</dbReference>
<dbReference type="Pfam" id="PF00144">
    <property type="entry name" value="Beta-lactamase"/>
    <property type="match status" value="1"/>
</dbReference>
<dbReference type="EMBL" id="CP045643">
    <property type="protein sequence ID" value="QFZ78995.1"/>
    <property type="molecule type" value="Genomic_DNA"/>
</dbReference>
<dbReference type="PANTHER" id="PTHR43283:SF11">
    <property type="entry name" value="BETA-LACTAMASE-RELATED DOMAIN-CONTAINING PROTEIN"/>
    <property type="match status" value="1"/>
</dbReference>
<proteinExistence type="predicted"/>
<accession>A0A5Q0LP44</accession>